<protein>
    <submittedName>
        <fullName evidence="2">Uncharacterized protein</fullName>
    </submittedName>
</protein>
<proteinExistence type="predicted"/>
<evidence type="ECO:0000313" key="3">
    <source>
        <dbReference type="Proteomes" id="UP000054565"/>
    </source>
</evidence>
<dbReference type="AlphaFoldDB" id="A0A0J6Y4D3"/>
<dbReference type="Proteomes" id="UP000054565">
    <property type="component" value="Unassembled WGS sequence"/>
</dbReference>
<feature type="region of interest" description="Disordered" evidence="1">
    <location>
        <begin position="1"/>
        <end position="44"/>
    </location>
</feature>
<feature type="compositionally biased region" description="Basic and acidic residues" evidence="1">
    <location>
        <begin position="7"/>
        <end position="20"/>
    </location>
</feature>
<evidence type="ECO:0000313" key="2">
    <source>
        <dbReference type="EMBL" id="KMP03506.1"/>
    </source>
</evidence>
<evidence type="ECO:0000256" key="1">
    <source>
        <dbReference type="SAM" id="MobiDB-lite"/>
    </source>
</evidence>
<reference evidence="3" key="1">
    <citation type="journal article" date="2010" name="Genome Res.">
        <title>Population genomic sequencing of Coccidioides fungi reveals recent hybridization and transposon control.</title>
        <authorList>
            <person name="Neafsey D.E."/>
            <person name="Barker B.M."/>
            <person name="Sharpton T.J."/>
            <person name="Stajich J.E."/>
            <person name="Park D.J."/>
            <person name="Whiston E."/>
            <person name="Hung C.-Y."/>
            <person name="McMahan C."/>
            <person name="White J."/>
            <person name="Sykes S."/>
            <person name="Heiman D."/>
            <person name="Young S."/>
            <person name="Zeng Q."/>
            <person name="Abouelleil A."/>
            <person name="Aftuck L."/>
            <person name="Bessette D."/>
            <person name="Brown A."/>
            <person name="FitzGerald M."/>
            <person name="Lui A."/>
            <person name="Macdonald J.P."/>
            <person name="Priest M."/>
            <person name="Orbach M.J."/>
            <person name="Galgiani J.N."/>
            <person name="Kirkland T.N."/>
            <person name="Cole G.T."/>
            <person name="Birren B.W."/>
            <person name="Henn M.R."/>
            <person name="Taylor J.W."/>
            <person name="Rounsley S.D."/>
        </authorList>
    </citation>
    <scope>NUCLEOTIDE SEQUENCE [LARGE SCALE GENOMIC DNA]</scope>
    <source>
        <strain evidence="3">RMSCC 2394</strain>
    </source>
</reference>
<name>A0A0J6Y4D3_COCIT</name>
<accession>A0A0J6Y4D3</accession>
<feature type="region of interest" description="Disordered" evidence="1">
    <location>
        <begin position="77"/>
        <end position="115"/>
    </location>
</feature>
<feature type="compositionally biased region" description="Polar residues" evidence="1">
    <location>
        <begin position="104"/>
        <end position="115"/>
    </location>
</feature>
<dbReference type="EMBL" id="DS028094">
    <property type="protein sequence ID" value="KMP03506.1"/>
    <property type="molecule type" value="Genomic_DNA"/>
</dbReference>
<sequence length="115" mass="12922">MPFIAWRRIENRTRQQRESDLSQQNISYPDSGPGWPSDALGSPPWVAGSKPLGFRFAPSEKAHHRPISINDLTCSKRSTRAHRRIRAERRELNAPTVGSGASMGCTQVSLPRTRK</sequence>
<feature type="compositionally biased region" description="Basic residues" evidence="1">
    <location>
        <begin position="77"/>
        <end position="87"/>
    </location>
</feature>
<gene>
    <name evidence="2" type="ORF">CIRG_03198</name>
</gene>
<organism evidence="2 3">
    <name type="scientific">Coccidioides immitis RMSCC 2394</name>
    <dbReference type="NCBI Taxonomy" id="404692"/>
    <lineage>
        <taxon>Eukaryota</taxon>
        <taxon>Fungi</taxon>
        <taxon>Dikarya</taxon>
        <taxon>Ascomycota</taxon>
        <taxon>Pezizomycotina</taxon>
        <taxon>Eurotiomycetes</taxon>
        <taxon>Eurotiomycetidae</taxon>
        <taxon>Onygenales</taxon>
        <taxon>Onygenaceae</taxon>
        <taxon>Coccidioides</taxon>
    </lineage>
</organism>